<name>A0A0F8VVC2_9ZZZZ</name>
<evidence type="ECO:0008006" key="2">
    <source>
        <dbReference type="Google" id="ProtNLM"/>
    </source>
</evidence>
<sequence length="117" mass="13623">FVKSDKVSTLEIKEKRVILGEGKVKIINKTICNEFNIENNMLFQTRRGVVNVPRLFAISLSRELSGLSFSEIANKYKIKSYKTIASSNFRLKERMKKNRKIKKQYTMLRETCSQGEI</sequence>
<proteinExistence type="predicted"/>
<evidence type="ECO:0000313" key="1">
    <source>
        <dbReference type="EMBL" id="KKK48318.1"/>
    </source>
</evidence>
<dbReference type="SUPFAM" id="SSF48295">
    <property type="entry name" value="TrpR-like"/>
    <property type="match status" value="1"/>
</dbReference>
<protein>
    <recommendedName>
        <fullName evidence="2">Chromosomal replication initiator DnaA C-terminal domain-containing protein</fullName>
    </recommendedName>
</protein>
<comment type="caution">
    <text evidence="1">The sequence shown here is derived from an EMBL/GenBank/DDBJ whole genome shotgun (WGS) entry which is preliminary data.</text>
</comment>
<feature type="non-terminal residue" evidence="1">
    <location>
        <position position="1"/>
    </location>
</feature>
<dbReference type="Gene3D" id="1.10.1750.10">
    <property type="match status" value="1"/>
</dbReference>
<dbReference type="InterPro" id="IPR010921">
    <property type="entry name" value="Trp_repressor/repl_initiator"/>
</dbReference>
<organism evidence="1">
    <name type="scientific">marine sediment metagenome</name>
    <dbReference type="NCBI Taxonomy" id="412755"/>
    <lineage>
        <taxon>unclassified sequences</taxon>
        <taxon>metagenomes</taxon>
        <taxon>ecological metagenomes</taxon>
    </lineage>
</organism>
<reference evidence="1" key="1">
    <citation type="journal article" date="2015" name="Nature">
        <title>Complex archaea that bridge the gap between prokaryotes and eukaryotes.</title>
        <authorList>
            <person name="Spang A."/>
            <person name="Saw J.H."/>
            <person name="Jorgensen S.L."/>
            <person name="Zaremba-Niedzwiedzka K."/>
            <person name="Martijn J."/>
            <person name="Lind A.E."/>
            <person name="van Eijk R."/>
            <person name="Schleper C."/>
            <person name="Guy L."/>
            <person name="Ettema T.J."/>
        </authorList>
    </citation>
    <scope>NUCLEOTIDE SEQUENCE</scope>
</reference>
<accession>A0A0F8VVC2</accession>
<dbReference type="GO" id="GO:0043565">
    <property type="term" value="F:sequence-specific DNA binding"/>
    <property type="evidence" value="ECO:0007669"/>
    <property type="project" value="InterPro"/>
</dbReference>
<gene>
    <name evidence="1" type="ORF">LCGC14_3146300</name>
</gene>
<dbReference type="EMBL" id="LAZR01069126">
    <property type="protein sequence ID" value="KKK48318.1"/>
    <property type="molecule type" value="Genomic_DNA"/>
</dbReference>
<dbReference type="AlphaFoldDB" id="A0A0F8VVC2"/>